<evidence type="ECO:0000256" key="1">
    <source>
        <dbReference type="SAM" id="MobiDB-lite"/>
    </source>
</evidence>
<feature type="region of interest" description="Disordered" evidence="1">
    <location>
        <begin position="92"/>
        <end position="130"/>
    </location>
</feature>
<protein>
    <submittedName>
        <fullName evidence="2">Uncharacterized protein</fullName>
    </submittedName>
</protein>
<sequence>MPVPPPVSGSRRLKPTGQQRAEFSPTSPGCGCDRRELPPRQDEPRCPQEPDIMPGFLHEICSMGCTAERKPDQGCVYDEEWEIDVSSCKRCRPQRQLGSSKQDAPRPKHGDVPTIDTEKTEPWEDVGGEPGFFPVAPSILLREEQRRLSPECLEVGVPLDIVDLRPDMGWEFSL</sequence>
<feature type="compositionally biased region" description="Basic and acidic residues" evidence="1">
    <location>
        <begin position="32"/>
        <end position="48"/>
    </location>
</feature>
<organism evidence="2">
    <name type="scientific">Noctiluca scintillans</name>
    <name type="common">Sea sparkle</name>
    <name type="synonym">Red tide dinoflagellate</name>
    <dbReference type="NCBI Taxonomy" id="2966"/>
    <lineage>
        <taxon>Eukaryota</taxon>
        <taxon>Sar</taxon>
        <taxon>Alveolata</taxon>
        <taxon>Dinophyceae</taxon>
        <taxon>Noctilucales</taxon>
        <taxon>Noctilucaceae</taxon>
        <taxon>Noctiluca</taxon>
    </lineage>
</organism>
<gene>
    <name evidence="2" type="ORF">NSCI0253_LOCUS7965</name>
</gene>
<name>A0A7S1EZJ7_NOCSC</name>
<feature type="region of interest" description="Disordered" evidence="1">
    <location>
        <begin position="1"/>
        <end position="52"/>
    </location>
</feature>
<feature type="compositionally biased region" description="Basic and acidic residues" evidence="1">
    <location>
        <begin position="103"/>
        <end position="122"/>
    </location>
</feature>
<dbReference type="EMBL" id="HBFQ01011371">
    <property type="protein sequence ID" value="CAD8833617.1"/>
    <property type="molecule type" value="Transcribed_RNA"/>
</dbReference>
<accession>A0A7S1EZJ7</accession>
<proteinExistence type="predicted"/>
<evidence type="ECO:0000313" key="2">
    <source>
        <dbReference type="EMBL" id="CAD8833617.1"/>
    </source>
</evidence>
<reference evidence="2" key="1">
    <citation type="submission" date="2021-01" db="EMBL/GenBank/DDBJ databases">
        <authorList>
            <person name="Corre E."/>
            <person name="Pelletier E."/>
            <person name="Niang G."/>
            <person name="Scheremetjew M."/>
            <person name="Finn R."/>
            <person name="Kale V."/>
            <person name="Holt S."/>
            <person name="Cochrane G."/>
            <person name="Meng A."/>
            <person name="Brown T."/>
            <person name="Cohen L."/>
        </authorList>
    </citation>
    <scope>NUCLEOTIDE SEQUENCE</scope>
</reference>
<feature type="compositionally biased region" description="Polar residues" evidence="1">
    <location>
        <begin position="16"/>
        <end position="27"/>
    </location>
</feature>
<dbReference type="AlphaFoldDB" id="A0A7S1EZJ7"/>